<dbReference type="AlphaFoldDB" id="Q751P8"/>
<feature type="transmembrane region" description="Helical" evidence="1">
    <location>
        <begin position="35"/>
        <end position="53"/>
    </location>
</feature>
<dbReference type="Pfam" id="PF17276">
    <property type="entry name" value="DUF5341"/>
    <property type="match status" value="1"/>
</dbReference>
<reference evidence="3" key="2">
    <citation type="journal article" date="2013" name="G3 (Bethesda)">
        <title>Genomes of Ashbya fungi isolated from insects reveal four mating-type loci, numerous translocations, lack of transposons, and distinct gene duplications.</title>
        <authorList>
            <person name="Dietrich F.S."/>
            <person name="Voegeli S."/>
            <person name="Kuo S."/>
            <person name="Philippsen P."/>
        </authorList>
    </citation>
    <scope>GENOME REANNOTATION</scope>
    <source>
        <strain evidence="3">ATCC 10895 / CBS 109.51 / FGSC 9923 / NRRL Y-1056</strain>
    </source>
</reference>
<gene>
    <name evidence="2" type="ORF">AGOS_AGL359C</name>
</gene>
<accession>Q751P8</accession>
<keyword evidence="1" id="KW-1133">Transmembrane helix</keyword>
<keyword evidence="1" id="KW-0812">Transmembrane</keyword>
<dbReference type="InterPro" id="IPR035237">
    <property type="entry name" value="DUF5341"/>
</dbReference>
<protein>
    <submittedName>
        <fullName evidence="2">AGL359Cp</fullName>
    </submittedName>
</protein>
<dbReference type="RefSeq" id="NP_986308.2">
    <property type="nucleotide sequence ID" value="NM_211370.2"/>
</dbReference>
<dbReference type="Proteomes" id="UP000000591">
    <property type="component" value="Chromosome VII"/>
</dbReference>
<keyword evidence="1" id="KW-0472">Membrane</keyword>
<dbReference type="InParanoid" id="Q751P8"/>
<dbReference type="HOGENOM" id="CLU_739605_0_0_1"/>
<dbReference type="OrthoDB" id="10363396at2759"/>
<organism evidence="2 3">
    <name type="scientific">Eremothecium gossypii (strain ATCC 10895 / CBS 109.51 / FGSC 9923 / NRRL Y-1056)</name>
    <name type="common">Yeast</name>
    <name type="synonym">Ashbya gossypii</name>
    <dbReference type="NCBI Taxonomy" id="284811"/>
    <lineage>
        <taxon>Eukaryota</taxon>
        <taxon>Fungi</taxon>
        <taxon>Dikarya</taxon>
        <taxon>Ascomycota</taxon>
        <taxon>Saccharomycotina</taxon>
        <taxon>Saccharomycetes</taxon>
        <taxon>Saccharomycetales</taxon>
        <taxon>Saccharomycetaceae</taxon>
        <taxon>Eremothecium</taxon>
    </lineage>
</organism>
<proteinExistence type="predicted"/>
<evidence type="ECO:0000256" key="1">
    <source>
        <dbReference type="SAM" id="Phobius"/>
    </source>
</evidence>
<dbReference type="KEGG" id="ago:AGOS_AGL359C"/>
<dbReference type="GeneID" id="4622601"/>
<name>Q751P8_EREGS</name>
<dbReference type="EMBL" id="AE016820">
    <property type="protein sequence ID" value="AAS54132.2"/>
    <property type="molecule type" value="Genomic_DNA"/>
</dbReference>
<evidence type="ECO:0000313" key="2">
    <source>
        <dbReference type="EMBL" id="AAS54132.2"/>
    </source>
</evidence>
<evidence type="ECO:0000313" key="3">
    <source>
        <dbReference type="Proteomes" id="UP000000591"/>
    </source>
</evidence>
<sequence>MEAATINEEQVISERDLEKLPVSRNVSRGWAVRKLAILYFLLASFAIGTVHLFQSGYMGANSKSPQIGRWQLFAENSQGLTKRSRWAMIAEKHHAPLLAAASLSTAVEPNVCPPDGRRCMGELITRLLLQSLAIAQDLYGGEWKITQPHPPYNNNKRSLSNYAFETASELSTQIKSRADTLAALNINLVGRFRSNDPNGLAKRGEEDSEDTYMIETPHGYHLLSPLTTTAGAMFDEIIEQTKSQTVGTIEAARVPSPNVSLKKRDPIRFNVEWISYQWGKSYFYGGMTIPDLHGELLSNFEPVNQYLRNARAWKYCASVHRNIDPSRVTYDSFNIDTGSIYGELYFNTYGPVDKFCLDEKGGAQCPGEACDGTNN</sequence>
<reference evidence="2 3" key="1">
    <citation type="journal article" date="2004" name="Science">
        <title>The Ashbya gossypii genome as a tool for mapping the ancient Saccharomyces cerevisiae genome.</title>
        <authorList>
            <person name="Dietrich F.S."/>
            <person name="Voegeli S."/>
            <person name="Brachat S."/>
            <person name="Lerch A."/>
            <person name="Gates K."/>
            <person name="Steiner S."/>
            <person name="Mohr C."/>
            <person name="Pohlmann R."/>
            <person name="Luedi P."/>
            <person name="Choi S."/>
            <person name="Wing R.A."/>
            <person name="Flavier A."/>
            <person name="Gaffney T.D."/>
            <person name="Philippsen P."/>
        </authorList>
    </citation>
    <scope>NUCLEOTIDE SEQUENCE [LARGE SCALE GENOMIC DNA]</scope>
    <source>
        <strain evidence="3">ATCC 10895 / CBS 109.51 / FGSC 9923 / NRRL Y-1056</strain>
    </source>
</reference>
<keyword evidence="3" id="KW-1185">Reference proteome</keyword>